<accession>A0A7L5BQT6</accession>
<protein>
    <recommendedName>
        <fullName evidence="1">Telomere resolvase ResT/TelK catalytic domain-containing protein</fullName>
    </recommendedName>
</protein>
<dbReference type="Gene3D" id="6.10.140.1780">
    <property type="match status" value="2"/>
</dbReference>
<dbReference type="EMBL" id="CP048637">
    <property type="protein sequence ID" value="QIB41262.1"/>
    <property type="molecule type" value="Genomic_DNA"/>
</dbReference>
<dbReference type="Gene3D" id="1.10.443.30">
    <property type="entry name" value="Telomere resolvase"/>
    <property type="match status" value="1"/>
</dbReference>
<dbReference type="Pfam" id="PF16684">
    <property type="entry name" value="ResT-TelK_cat"/>
    <property type="match status" value="1"/>
</dbReference>
<dbReference type="InterPro" id="IPR032047">
    <property type="entry name" value="ResT/TelK_cat"/>
</dbReference>
<geneLocation type="plasmid" evidence="2 3">
    <name>p5</name>
</geneLocation>
<reference evidence="2 3" key="1">
    <citation type="submission" date="2020-02" db="EMBL/GenBank/DDBJ databases">
        <title>Plant-Promoting Endophytic Bacterium Rhizobium oryzihabitans sp. nov., Isolated from the Root of Rice.</title>
        <authorList>
            <person name="zhao J."/>
            <person name="Zhang G."/>
        </authorList>
    </citation>
    <scope>NUCLEOTIDE SEQUENCE [LARGE SCALE GENOMIC DNA]</scope>
    <source>
        <strain evidence="2 3">M15</strain>
        <plasmid evidence="2 3">p5</plasmid>
    </source>
</reference>
<keyword evidence="3" id="KW-1185">Reference proteome</keyword>
<dbReference type="RefSeq" id="WP_164056905.1">
    <property type="nucleotide sequence ID" value="NZ_CP048637.1"/>
</dbReference>
<gene>
    <name evidence="2" type="ORF">G3A56_25745</name>
</gene>
<dbReference type="AlphaFoldDB" id="A0A7L5BQT6"/>
<dbReference type="Proteomes" id="UP000464865">
    <property type="component" value="Plasmid p5"/>
</dbReference>
<keyword evidence="2" id="KW-0614">Plasmid</keyword>
<proteinExistence type="predicted"/>
<dbReference type="KEGG" id="roy:G3A56_25745"/>
<evidence type="ECO:0000259" key="1">
    <source>
        <dbReference type="Pfam" id="PF16684"/>
    </source>
</evidence>
<sequence length="423" mass="47869">METFADKSVSTRNIYASRYRNAIREAYGDNHPALHFVKVLDRSDDPLRTVESRGAGGRKATRADSIDLFGTAAQTLKEEHDRSLAEGKTEKQASAVYKRGLGKLWKSELDEMLQTLKSNTVLTTTAAYRNELRRRGLDDELTLSIVRPPEDAQKARSIQYRDAIVEQHRDLVPMPHWQDILDRAKELIPATDASWSALEQAARETASDISRTRAVEIGVALGILTGRRPFEIFCQGVFSPLPIMADPTTNTEHTRGRGYETWRVLFSGQAKTRGNEGTQFDQSFPIPVLTKARDVIFAWMVLRYSESGQIWREMTSDEFKADLLRAPNPKCILPAVRDEILEKLWPKVSLEDTPNVIEAKKIKAHNVRALYAEIADQFFRPKSKTKAAFFAEALGHTEKDIETASSYMKYYLPIKKMPARHAG</sequence>
<evidence type="ECO:0000313" key="3">
    <source>
        <dbReference type="Proteomes" id="UP000464865"/>
    </source>
</evidence>
<feature type="domain" description="Telomere resolvase ResT/TelK catalytic" evidence="1">
    <location>
        <begin position="198"/>
        <end position="410"/>
    </location>
</feature>
<evidence type="ECO:0000313" key="2">
    <source>
        <dbReference type="EMBL" id="QIB41262.1"/>
    </source>
</evidence>
<name>A0A7L5BQT6_9HYPH</name>
<organism evidence="2 3">
    <name type="scientific">Rhizobium oryzihabitans</name>
    <dbReference type="NCBI Taxonomy" id="2267833"/>
    <lineage>
        <taxon>Bacteria</taxon>
        <taxon>Pseudomonadati</taxon>
        <taxon>Pseudomonadota</taxon>
        <taxon>Alphaproteobacteria</taxon>
        <taxon>Hyphomicrobiales</taxon>
        <taxon>Rhizobiaceae</taxon>
        <taxon>Rhizobium/Agrobacterium group</taxon>
        <taxon>Rhizobium</taxon>
    </lineage>
</organism>
<dbReference type="InterPro" id="IPR038280">
    <property type="entry name" value="ResT/TelK_cat_sf"/>
</dbReference>